<feature type="domain" description="DinB-like" evidence="1">
    <location>
        <begin position="12"/>
        <end position="141"/>
    </location>
</feature>
<evidence type="ECO:0000313" key="3">
    <source>
        <dbReference type="Proteomes" id="UP001172687"/>
    </source>
</evidence>
<gene>
    <name evidence="2" type="ORF">QYF68_07300</name>
</gene>
<evidence type="ECO:0000313" key="2">
    <source>
        <dbReference type="EMBL" id="MDN4517635.1"/>
    </source>
</evidence>
<reference evidence="2" key="1">
    <citation type="submission" date="2023-07" db="EMBL/GenBank/DDBJ databases">
        <title>Degradation of tert-butanol by M. austroafricanum TBA100.</title>
        <authorList>
            <person name="Helbich S."/>
            <person name="Vainshtein Y."/>
        </authorList>
    </citation>
    <scope>NUCLEOTIDE SEQUENCE</scope>
    <source>
        <strain evidence="2">TBA100</strain>
    </source>
</reference>
<comment type="caution">
    <text evidence="2">The sequence shown here is derived from an EMBL/GenBank/DDBJ whole genome shotgun (WGS) entry which is preliminary data.</text>
</comment>
<dbReference type="EMBL" id="JAUHTC010000031">
    <property type="protein sequence ID" value="MDN4517635.1"/>
    <property type="molecule type" value="Genomic_DNA"/>
</dbReference>
<name>A0ABT8HA37_MYCAO</name>
<dbReference type="InterPro" id="IPR034660">
    <property type="entry name" value="DinB/YfiT-like"/>
</dbReference>
<sequence>MLTRDDYLYYTDRALAGMVQIVTDLGDERANTQAYPGANTPYALLHHCLAVIDAWVGGFVSGRVVERDRDAEFTARGLVDDLAARAEIVGDRMRRDVADASPDAPLRREPPAAFLGPARKLTQGAALQHVFEELAQHHGQMETLRDVLVLMPAPVR</sequence>
<organism evidence="2 3">
    <name type="scientific">Mycolicibacterium austroafricanum</name>
    <name type="common">Mycobacterium austroafricanum</name>
    <dbReference type="NCBI Taxonomy" id="39687"/>
    <lineage>
        <taxon>Bacteria</taxon>
        <taxon>Bacillati</taxon>
        <taxon>Actinomycetota</taxon>
        <taxon>Actinomycetes</taxon>
        <taxon>Mycobacteriales</taxon>
        <taxon>Mycobacteriaceae</taxon>
        <taxon>Mycolicibacterium</taxon>
    </lineage>
</organism>
<proteinExistence type="predicted"/>
<dbReference type="InterPro" id="IPR024775">
    <property type="entry name" value="DinB-like"/>
</dbReference>
<dbReference type="Pfam" id="PF12867">
    <property type="entry name" value="DinB_2"/>
    <property type="match status" value="1"/>
</dbReference>
<accession>A0ABT8HA37</accession>
<dbReference type="SUPFAM" id="SSF109854">
    <property type="entry name" value="DinB/YfiT-like putative metalloenzymes"/>
    <property type="match status" value="1"/>
</dbReference>
<dbReference type="Proteomes" id="UP001172687">
    <property type="component" value="Unassembled WGS sequence"/>
</dbReference>
<dbReference type="RefSeq" id="WP_105387503.1">
    <property type="nucleotide sequence ID" value="NZ_CP070380.1"/>
</dbReference>
<evidence type="ECO:0000259" key="1">
    <source>
        <dbReference type="Pfam" id="PF12867"/>
    </source>
</evidence>
<protein>
    <submittedName>
        <fullName evidence="2">DinB family protein</fullName>
    </submittedName>
</protein>
<keyword evidence="3" id="KW-1185">Reference proteome</keyword>
<dbReference type="Gene3D" id="1.20.120.450">
    <property type="entry name" value="dinb family like domain"/>
    <property type="match status" value="1"/>
</dbReference>